<evidence type="ECO:0000256" key="1">
    <source>
        <dbReference type="ARBA" id="ARBA00023015"/>
    </source>
</evidence>
<evidence type="ECO:0000313" key="6">
    <source>
        <dbReference type="EMBL" id="OWO92216.1"/>
    </source>
</evidence>
<dbReference type="RefSeq" id="WP_088396283.1">
    <property type="nucleotide sequence ID" value="NZ_MXPU01000018.1"/>
</dbReference>
<gene>
    <name evidence="6" type="ORF">B5E41_23515</name>
</gene>
<dbReference type="InterPro" id="IPR018062">
    <property type="entry name" value="HTH_AraC-typ_CS"/>
</dbReference>
<dbReference type="PROSITE" id="PS01124">
    <property type="entry name" value="HTH_ARAC_FAMILY_2"/>
    <property type="match status" value="1"/>
</dbReference>
<dbReference type="Gene3D" id="1.10.10.60">
    <property type="entry name" value="Homeodomain-like"/>
    <property type="match status" value="1"/>
</dbReference>
<name>A0A246DPJ4_9HYPH</name>
<evidence type="ECO:0000256" key="3">
    <source>
        <dbReference type="ARBA" id="ARBA00023163"/>
    </source>
</evidence>
<reference evidence="6 7" key="1">
    <citation type="submission" date="2017-03" db="EMBL/GenBank/DDBJ databases">
        <title>Genome of strain Rhizobium sp. CNPSo 668.</title>
        <authorList>
            <person name="Ribeiro R."/>
        </authorList>
    </citation>
    <scope>NUCLEOTIDE SEQUENCE [LARGE SCALE GENOMIC DNA]</scope>
    <source>
        <strain evidence="6 7">CNPSo 668</strain>
    </source>
</reference>
<keyword evidence="3" id="KW-0804">Transcription</keyword>
<dbReference type="AlphaFoldDB" id="A0A246DPJ4"/>
<dbReference type="EMBL" id="MXPU01000018">
    <property type="protein sequence ID" value="OWO92216.1"/>
    <property type="molecule type" value="Genomic_DNA"/>
</dbReference>
<sequence length="339" mass="37127">MSVDSDRHIAGSSTRQPVLQSMTVRETARSGTDVDELSDALSTPKAMIKMTAQGDAPIAYRCNFISVDDVSVADCSYEGTIVGKRDGVVDRMAIFLPTEGNMTFGGKWEPIYSVPGRGVILEPGDARGTSMFGPRSHLCMFIDQARITKRLTHMFERTIGGDLDIHPDIDLTSGAGLVLQQIVANLHGGLSENGPLRRSPLAFNSLCDAAIYLLLEACPNRYSNELAQAAAAPAPRHVKWAIDYMQEHIAEPISLDDIAAAAKVSVRTLQQGFRQFRNTTPIAYLHEIRMIAAHRDLLDADSTQAVADIALRWGFTHLGRFAAEYKKRFGQLPSQTLRA</sequence>
<feature type="domain" description="HTH araC/xylS-type" evidence="5">
    <location>
        <begin position="239"/>
        <end position="339"/>
    </location>
</feature>
<dbReference type="PANTHER" id="PTHR46796:SF12">
    <property type="entry name" value="HTH-TYPE DNA-BINDING TRANSCRIPTIONAL ACTIVATOR EUTR"/>
    <property type="match status" value="1"/>
</dbReference>
<accession>A0A246DPJ4</accession>
<dbReference type="InterPro" id="IPR009057">
    <property type="entry name" value="Homeodomain-like_sf"/>
</dbReference>
<comment type="caution">
    <text evidence="6">The sequence shown here is derived from an EMBL/GenBank/DDBJ whole genome shotgun (WGS) entry which is preliminary data.</text>
</comment>
<evidence type="ECO:0000259" key="5">
    <source>
        <dbReference type="PROSITE" id="PS01124"/>
    </source>
</evidence>
<feature type="compositionally biased region" description="Polar residues" evidence="4">
    <location>
        <begin position="11"/>
        <end position="24"/>
    </location>
</feature>
<dbReference type="Pfam" id="PF12833">
    <property type="entry name" value="HTH_18"/>
    <property type="match status" value="1"/>
</dbReference>
<dbReference type="GO" id="GO:0003700">
    <property type="term" value="F:DNA-binding transcription factor activity"/>
    <property type="evidence" value="ECO:0007669"/>
    <property type="project" value="InterPro"/>
</dbReference>
<dbReference type="SMART" id="SM00342">
    <property type="entry name" value="HTH_ARAC"/>
    <property type="match status" value="1"/>
</dbReference>
<dbReference type="InterPro" id="IPR050204">
    <property type="entry name" value="AraC_XylS_family_regulators"/>
</dbReference>
<organism evidence="6 7">
    <name type="scientific">Rhizobium esperanzae</name>
    <dbReference type="NCBI Taxonomy" id="1967781"/>
    <lineage>
        <taxon>Bacteria</taxon>
        <taxon>Pseudomonadati</taxon>
        <taxon>Pseudomonadota</taxon>
        <taxon>Alphaproteobacteria</taxon>
        <taxon>Hyphomicrobiales</taxon>
        <taxon>Rhizobiaceae</taxon>
        <taxon>Rhizobium/Agrobacterium group</taxon>
        <taxon>Rhizobium</taxon>
    </lineage>
</organism>
<keyword evidence="2" id="KW-0238">DNA-binding</keyword>
<feature type="region of interest" description="Disordered" evidence="4">
    <location>
        <begin position="1"/>
        <end position="36"/>
    </location>
</feature>
<proteinExistence type="predicted"/>
<evidence type="ECO:0000256" key="2">
    <source>
        <dbReference type="ARBA" id="ARBA00023125"/>
    </source>
</evidence>
<keyword evidence="1" id="KW-0805">Transcription regulation</keyword>
<dbReference type="PROSITE" id="PS00041">
    <property type="entry name" value="HTH_ARAC_FAMILY_1"/>
    <property type="match status" value="1"/>
</dbReference>
<dbReference type="InterPro" id="IPR035418">
    <property type="entry name" value="AraC-bd_2"/>
</dbReference>
<dbReference type="GO" id="GO:0043565">
    <property type="term" value="F:sequence-specific DNA binding"/>
    <property type="evidence" value="ECO:0007669"/>
    <property type="project" value="InterPro"/>
</dbReference>
<dbReference type="InterPro" id="IPR018060">
    <property type="entry name" value="HTH_AraC"/>
</dbReference>
<dbReference type="Pfam" id="PF14525">
    <property type="entry name" value="AraC_binding_2"/>
    <property type="match status" value="1"/>
</dbReference>
<protein>
    <submittedName>
        <fullName evidence="6">AraC family transcriptional regulator</fullName>
    </submittedName>
</protein>
<evidence type="ECO:0000256" key="4">
    <source>
        <dbReference type="SAM" id="MobiDB-lite"/>
    </source>
</evidence>
<dbReference type="PANTHER" id="PTHR46796">
    <property type="entry name" value="HTH-TYPE TRANSCRIPTIONAL ACTIVATOR RHAS-RELATED"/>
    <property type="match status" value="1"/>
</dbReference>
<dbReference type="Proteomes" id="UP000197269">
    <property type="component" value="Unassembled WGS sequence"/>
</dbReference>
<evidence type="ECO:0000313" key="7">
    <source>
        <dbReference type="Proteomes" id="UP000197269"/>
    </source>
</evidence>
<dbReference type="SUPFAM" id="SSF46689">
    <property type="entry name" value="Homeodomain-like"/>
    <property type="match status" value="2"/>
</dbReference>